<dbReference type="Proteomes" id="UP000008190">
    <property type="component" value="Chromosome"/>
</dbReference>
<dbReference type="OrthoDB" id="5196292at2"/>
<dbReference type="AlphaFoldDB" id="H6R5R7"/>
<dbReference type="KEGG" id="ncy:NOCYR_2628"/>
<keyword evidence="3" id="KW-1185">Reference proteome</keyword>
<evidence type="ECO:0008006" key="4">
    <source>
        <dbReference type="Google" id="ProtNLM"/>
    </source>
</evidence>
<name>H6R5R7_NOCCG</name>
<proteinExistence type="predicted"/>
<dbReference type="PROSITE" id="PS51257">
    <property type="entry name" value="PROKAR_LIPOPROTEIN"/>
    <property type="match status" value="1"/>
</dbReference>
<reference evidence="2 3" key="1">
    <citation type="journal article" date="2012" name="J. Bacteriol.">
        <title>Genome sequence of the human- and animal-pathogenic strain Nocardia cyriacigeorgica GUH-2.</title>
        <authorList>
            <person name="Zoropogui A."/>
            <person name="Pujic P."/>
            <person name="Normand P."/>
            <person name="Barbe V."/>
            <person name="Beaman B."/>
            <person name="Beaman L."/>
            <person name="Boiron P."/>
            <person name="Colinon C."/>
            <person name="Deredjian A."/>
            <person name="Graindorge A."/>
            <person name="Mangenot S."/>
            <person name="Nazaret S."/>
            <person name="Neto M."/>
            <person name="Petit S."/>
            <person name="Roche D."/>
            <person name="Vallenet D."/>
            <person name="Rodriguez-Nava V."/>
            <person name="Richard Y."/>
            <person name="Cournoyer B."/>
            <person name="Blaha D."/>
        </authorList>
    </citation>
    <scope>NUCLEOTIDE SEQUENCE [LARGE SCALE GENOMIC DNA]</scope>
    <source>
        <strain evidence="2 3">GUH-2</strain>
    </source>
</reference>
<protein>
    <recommendedName>
        <fullName evidence="4">Peptidase inhibitor family I36</fullName>
    </recommendedName>
</protein>
<feature type="signal peptide" evidence="1">
    <location>
        <begin position="1"/>
        <end position="27"/>
    </location>
</feature>
<gene>
    <name evidence="2" type="ordered locus">NOCYR_2628</name>
</gene>
<evidence type="ECO:0000256" key="1">
    <source>
        <dbReference type="SAM" id="SignalP"/>
    </source>
</evidence>
<dbReference type="EMBL" id="FO082843">
    <property type="protein sequence ID" value="CCF63398.1"/>
    <property type="molecule type" value="Genomic_DNA"/>
</dbReference>
<dbReference type="HOGENOM" id="CLU_2082350_0_0_11"/>
<evidence type="ECO:0000313" key="3">
    <source>
        <dbReference type="Proteomes" id="UP000008190"/>
    </source>
</evidence>
<dbReference type="Pfam" id="PF03995">
    <property type="entry name" value="Inhibitor_I36"/>
    <property type="match status" value="1"/>
</dbReference>
<dbReference type="STRING" id="1127134.NOCYR_2628"/>
<sequence>MRKAAIGCAVAMSAFAVVIAPTPTASAASCSTGDACFWSGENYSGRATQLKNSDNKKNYCINLNVPSQSVISNYDRQFLLSSESCGGGKKQYRYVSAGQKVPSLGFTARSISWCPSC</sequence>
<keyword evidence="1" id="KW-0732">Signal</keyword>
<accession>H6R5R7</accession>
<feature type="chain" id="PRO_5003606072" description="Peptidase inhibitor family I36" evidence="1">
    <location>
        <begin position="28"/>
        <end position="117"/>
    </location>
</feature>
<evidence type="ECO:0000313" key="2">
    <source>
        <dbReference type="EMBL" id="CCF63398.1"/>
    </source>
</evidence>
<organism evidence="2 3">
    <name type="scientific">Nocardia cyriacigeorgica (strain GUH-2)</name>
    <dbReference type="NCBI Taxonomy" id="1127134"/>
    <lineage>
        <taxon>Bacteria</taxon>
        <taxon>Bacillati</taxon>
        <taxon>Actinomycetota</taxon>
        <taxon>Actinomycetes</taxon>
        <taxon>Mycobacteriales</taxon>
        <taxon>Nocardiaceae</taxon>
        <taxon>Nocardia</taxon>
    </lineage>
</organism>